<evidence type="ECO:0000313" key="1">
    <source>
        <dbReference type="EMBL" id="KAI5657575.1"/>
    </source>
</evidence>
<dbReference type="Proteomes" id="UP001060085">
    <property type="component" value="Linkage Group LG06"/>
</dbReference>
<evidence type="ECO:0000313" key="2">
    <source>
        <dbReference type="Proteomes" id="UP001060085"/>
    </source>
</evidence>
<organism evidence="1 2">
    <name type="scientific">Catharanthus roseus</name>
    <name type="common">Madagascar periwinkle</name>
    <name type="synonym">Vinca rosea</name>
    <dbReference type="NCBI Taxonomy" id="4058"/>
    <lineage>
        <taxon>Eukaryota</taxon>
        <taxon>Viridiplantae</taxon>
        <taxon>Streptophyta</taxon>
        <taxon>Embryophyta</taxon>
        <taxon>Tracheophyta</taxon>
        <taxon>Spermatophyta</taxon>
        <taxon>Magnoliopsida</taxon>
        <taxon>eudicotyledons</taxon>
        <taxon>Gunneridae</taxon>
        <taxon>Pentapetalae</taxon>
        <taxon>asterids</taxon>
        <taxon>lamiids</taxon>
        <taxon>Gentianales</taxon>
        <taxon>Apocynaceae</taxon>
        <taxon>Rauvolfioideae</taxon>
        <taxon>Vinceae</taxon>
        <taxon>Catharanthinae</taxon>
        <taxon>Catharanthus</taxon>
    </lineage>
</organism>
<gene>
    <name evidence="1" type="ORF">M9H77_26368</name>
</gene>
<sequence>MTQYNQLVCFVFILSSIVAMESYKLGKKTILKFDSEEDVGIALAKYTAHLSEKFIKEKGSFSVVLSGGSLIYTMRFLTLPPYTDFVDWSKWSIFWVDERVVPLDDKKSNYKLAFDGFLSKVPIPSNQIYAIKDNLSPEGTADDYEARLHDLVAKKILPLSEATGFPKFDLMLLGMGPDGHVASLFPNRNQKFEKKRWVTFIKDSPKPPPPRITLTFPVINSSSEIAMVITGVELANTVKAVFSNNSDLPAAHVSAEEELTWFLDKDAASKLVKIEQVFEN</sequence>
<accession>A0ACC0ABB5</accession>
<dbReference type="EMBL" id="CM044706">
    <property type="protein sequence ID" value="KAI5657575.1"/>
    <property type="molecule type" value="Genomic_DNA"/>
</dbReference>
<protein>
    <submittedName>
        <fullName evidence="1">Uncharacterized protein</fullName>
    </submittedName>
</protein>
<comment type="caution">
    <text evidence="1">The sequence shown here is derived from an EMBL/GenBank/DDBJ whole genome shotgun (WGS) entry which is preliminary data.</text>
</comment>
<reference evidence="2" key="1">
    <citation type="journal article" date="2023" name="Nat. Plants">
        <title>Single-cell RNA sequencing provides a high-resolution roadmap for understanding the multicellular compartmentation of specialized metabolism.</title>
        <authorList>
            <person name="Sun S."/>
            <person name="Shen X."/>
            <person name="Li Y."/>
            <person name="Li Y."/>
            <person name="Wang S."/>
            <person name="Li R."/>
            <person name="Zhang H."/>
            <person name="Shen G."/>
            <person name="Guo B."/>
            <person name="Wei J."/>
            <person name="Xu J."/>
            <person name="St-Pierre B."/>
            <person name="Chen S."/>
            <person name="Sun C."/>
        </authorList>
    </citation>
    <scope>NUCLEOTIDE SEQUENCE [LARGE SCALE GENOMIC DNA]</scope>
</reference>
<proteinExistence type="predicted"/>
<keyword evidence="2" id="KW-1185">Reference proteome</keyword>
<name>A0ACC0ABB5_CATRO</name>